<evidence type="ECO:0000313" key="3">
    <source>
        <dbReference type="Proteomes" id="UP000735302"/>
    </source>
</evidence>
<sequence>MLMMLIIVVVVVSQEEKEQINNDSDVDDDDGDVMRTMTMKMAMTETMITYSSVSNNEEPSEDEARVAGSDQSSSTPAQVVQGESVVQCVVHEIYGSEKRENLHEILKDWFHSQEDAHDKDLVQDFLDLVIEILLQPPKSNSSGVSMDMVSKVDTELTRLTSQRTTGGQRCRQSSCVVTDKGV</sequence>
<evidence type="ECO:0000313" key="2">
    <source>
        <dbReference type="EMBL" id="GFO44939.1"/>
    </source>
</evidence>
<feature type="region of interest" description="Disordered" evidence="1">
    <location>
        <begin position="53"/>
        <end position="79"/>
    </location>
</feature>
<accession>A0AAV4DLL7</accession>
<comment type="caution">
    <text evidence="2">The sequence shown here is derived from an EMBL/GenBank/DDBJ whole genome shotgun (WGS) entry which is preliminary data.</text>
</comment>
<protein>
    <recommendedName>
        <fullName evidence="4">Pre-rRNA-processing protein TSR2 homolog</fullName>
    </recommendedName>
</protein>
<organism evidence="2 3">
    <name type="scientific">Plakobranchus ocellatus</name>
    <dbReference type="NCBI Taxonomy" id="259542"/>
    <lineage>
        <taxon>Eukaryota</taxon>
        <taxon>Metazoa</taxon>
        <taxon>Spiralia</taxon>
        <taxon>Lophotrochozoa</taxon>
        <taxon>Mollusca</taxon>
        <taxon>Gastropoda</taxon>
        <taxon>Heterobranchia</taxon>
        <taxon>Euthyneura</taxon>
        <taxon>Panpulmonata</taxon>
        <taxon>Sacoglossa</taxon>
        <taxon>Placobranchoidea</taxon>
        <taxon>Plakobranchidae</taxon>
        <taxon>Plakobranchus</taxon>
    </lineage>
</organism>
<keyword evidence="3" id="KW-1185">Reference proteome</keyword>
<gene>
    <name evidence="2" type="ORF">PoB_007144400</name>
</gene>
<reference evidence="2 3" key="1">
    <citation type="journal article" date="2021" name="Elife">
        <title>Chloroplast acquisition without the gene transfer in kleptoplastic sea slugs, Plakobranchus ocellatus.</title>
        <authorList>
            <person name="Maeda T."/>
            <person name="Takahashi S."/>
            <person name="Yoshida T."/>
            <person name="Shimamura S."/>
            <person name="Takaki Y."/>
            <person name="Nagai Y."/>
            <person name="Toyoda A."/>
            <person name="Suzuki Y."/>
            <person name="Arimoto A."/>
            <person name="Ishii H."/>
            <person name="Satoh N."/>
            <person name="Nishiyama T."/>
            <person name="Hasebe M."/>
            <person name="Maruyama T."/>
            <person name="Minagawa J."/>
            <person name="Obokata J."/>
            <person name="Shigenobu S."/>
        </authorList>
    </citation>
    <scope>NUCLEOTIDE SEQUENCE [LARGE SCALE GENOMIC DNA]</scope>
</reference>
<dbReference type="Proteomes" id="UP000735302">
    <property type="component" value="Unassembled WGS sequence"/>
</dbReference>
<name>A0AAV4DLL7_9GAST</name>
<dbReference type="AlphaFoldDB" id="A0AAV4DLL7"/>
<dbReference type="EMBL" id="BLXT01007988">
    <property type="protein sequence ID" value="GFO44939.1"/>
    <property type="molecule type" value="Genomic_DNA"/>
</dbReference>
<evidence type="ECO:0000256" key="1">
    <source>
        <dbReference type="SAM" id="MobiDB-lite"/>
    </source>
</evidence>
<proteinExistence type="predicted"/>
<evidence type="ECO:0008006" key="4">
    <source>
        <dbReference type="Google" id="ProtNLM"/>
    </source>
</evidence>